<dbReference type="InterPro" id="IPR036770">
    <property type="entry name" value="Ankyrin_rpt-contain_sf"/>
</dbReference>
<dbReference type="InterPro" id="IPR050745">
    <property type="entry name" value="Multifunctional_regulatory"/>
</dbReference>
<dbReference type="EMBL" id="JBFTWV010000189">
    <property type="protein sequence ID" value="KAL2784213.1"/>
    <property type="molecule type" value="Genomic_DNA"/>
</dbReference>
<sequence>MYQLTESDLDTTADDHNPAIRAAANPDSAVLEALLARYKSRRDDKTLNEYEQRALTRCSPSATIAIFAHMNLAENLRLLLDAGADPNGIQRWEAADYSVRYMRGRDPLDYYNSHASCEKRSVVLAKARASGIVHPICPLTEAELEERRCWFPTFLTEFLVPGRSLRMMRDLTVLEEAAGYGRRDLFDLLRAAGADESAWVQQPESDDPELWNFDESAPLSFLSTSSPLHEALFWGEQAMVRHLLTTCGHSPNYRPRAVPTMALPPLSHILVRCNLNDDSVHNCLLDLLAHPQLDPNIRTPVFGIHPLHFATAHHKPALLTWLASFIPGGLAAAGATALGHTLLHVACLPLTPYQIDATKPDIIKSIHCIRTVNYYWRPWGNKIASQDPQPLTVAEQQAQLATIRVLVEGGVADVMAKDFDGNTALHYLAGTLNMAKETIELLRGLAGGEEVWQEGKNRWDMTPSRLWGRRRISHLQTFISSYTVSR</sequence>
<proteinExistence type="predicted"/>
<comment type="caution">
    <text evidence="3">The sequence shown here is derived from an EMBL/GenBank/DDBJ whole genome shotgun (WGS) entry which is preliminary data.</text>
</comment>
<reference evidence="3 4" key="1">
    <citation type="submission" date="2024-07" db="EMBL/GenBank/DDBJ databases">
        <title>Section-level genome sequencing and comparative genomics of Aspergillus sections Usti and Cavernicolus.</title>
        <authorList>
            <consortium name="Lawrence Berkeley National Laboratory"/>
            <person name="Nybo J.L."/>
            <person name="Vesth T.C."/>
            <person name="Theobald S."/>
            <person name="Frisvad J.C."/>
            <person name="Larsen T.O."/>
            <person name="Kjaerboelling I."/>
            <person name="Rothschild-Mancinelli K."/>
            <person name="Lyhne E.K."/>
            <person name="Kogle M.E."/>
            <person name="Barry K."/>
            <person name="Clum A."/>
            <person name="Na H."/>
            <person name="Ledsgaard L."/>
            <person name="Lin J."/>
            <person name="Lipzen A."/>
            <person name="Kuo A."/>
            <person name="Riley R."/>
            <person name="Mondo S."/>
            <person name="Labutti K."/>
            <person name="Haridas S."/>
            <person name="Pangalinan J."/>
            <person name="Salamov A.A."/>
            <person name="Simmons B.A."/>
            <person name="Magnuson J.K."/>
            <person name="Chen J."/>
            <person name="Drula E."/>
            <person name="Henrissat B."/>
            <person name="Wiebenga A."/>
            <person name="Lubbers R.J."/>
            <person name="Gomes A.C."/>
            <person name="Makela M.R."/>
            <person name="Stajich J."/>
            <person name="Grigoriev I.V."/>
            <person name="Mortensen U.H."/>
            <person name="De Vries R.P."/>
            <person name="Baker S.E."/>
            <person name="Andersen M.R."/>
        </authorList>
    </citation>
    <scope>NUCLEOTIDE SEQUENCE [LARGE SCALE GENOMIC DNA]</scope>
    <source>
        <strain evidence="3 4">CBS 209.92</strain>
    </source>
</reference>
<evidence type="ECO:0008006" key="5">
    <source>
        <dbReference type="Google" id="ProtNLM"/>
    </source>
</evidence>
<dbReference type="Gene3D" id="1.25.40.20">
    <property type="entry name" value="Ankyrin repeat-containing domain"/>
    <property type="match status" value="2"/>
</dbReference>
<keyword evidence="2" id="KW-0040">ANK repeat</keyword>
<evidence type="ECO:0000313" key="4">
    <source>
        <dbReference type="Proteomes" id="UP001610563"/>
    </source>
</evidence>
<keyword evidence="4" id="KW-1185">Reference proteome</keyword>
<dbReference type="PANTHER" id="PTHR24189">
    <property type="entry name" value="MYOTROPHIN"/>
    <property type="match status" value="1"/>
</dbReference>
<dbReference type="SUPFAM" id="SSF48403">
    <property type="entry name" value="Ankyrin repeat"/>
    <property type="match status" value="1"/>
</dbReference>
<evidence type="ECO:0000313" key="3">
    <source>
        <dbReference type="EMBL" id="KAL2784213.1"/>
    </source>
</evidence>
<gene>
    <name evidence="3" type="ORF">BJX66DRAFT_330143</name>
</gene>
<accession>A0ABR4FMD2</accession>
<protein>
    <recommendedName>
        <fullName evidence="5">Ankyrin repeat protein</fullName>
    </recommendedName>
</protein>
<keyword evidence="1" id="KW-0677">Repeat</keyword>
<organism evidence="3 4">
    <name type="scientific">Aspergillus keveii</name>
    <dbReference type="NCBI Taxonomy" id="714993"/>
    <lineage>
        <taxon>Eukaryota</taxon>
        <taxon>Fungi</taxon>
        <taxon>Dikarya</taxon>
        <taxon>Ascomycota</taxon>
        <taxon>Pezizomycotina</taxon>
        <taxon>Eurotiomycetes</taxon>
        <taxon>Eurotiomycetidae</taxon>
        <taxon>Eurotiales</taxon>
        <taxon>Aspergillaceae</taxon>
        <taxon>Aspergillus</taxon>
        <taxon>Aspergillus subgen. Nidulantes</taxon>
    </lineage>
</organism>
<evidence type="ECO:0000256" key="1">
    <source>
        <dbReference type="ARBA" id="ARBA00022737"/>
    </source>
</evidence>
<name>A0ABR4FMD2_9EURO</name>
<evidence type="ECO:0000256" key="2">
    <source>
        <dbReference type="ARBA" id="ARBA00023043"/>
    </source>
</evidence>
<dbReference type="Proteomes" id="UP001610563">
    <property type="component" value="Unassembled WGS sequence"/>
</dbReference>